<dbReference type="AlphaFoldDB" id="A0A6B3VYV1"/>
<dbReference type="Proteomes" id="UP000472971">
    <property type="component" value="Unassembled WGS sequence"/>
</dbReference>
<dbReference type="EMBL" id="JACEIO010000007">
    <property type="protein sequence ID" value="MBA4536433.1"/>
    <property type="molecule type" value="Genomic_DNA"/>
</dbReference>
<sequence>MKQSINRLNKTQLQQQLIYFKSELTKFKKMVESYQEDYHYSQLKVLKRENEQLKNEAKQYQLQLREIEKETETRNNKQQTELEQNYHKIDFLEKVTVRQQKEIIQLQKENVQYQEELHEQNELDKKLQQQLKMLAAENEQLREQQTKFKQKNLQQKTYIDLLNCEISDKRLFEEKSAKRIYELEVQLWDDHHAYKELLEENERLHKRIDKEIILQHELHMKTKDLQQKMNLYKINEIAYEKQLNDLQNINATLSAEIARFNKERSHNELELSAKIKELRNELNTYNHSSTIHKDDEDEIKQLQQQINEIILQINKDEDELNKNISTINHVELQINQLMEEINTIKKLGSCNK</sequence>
<gene>
    <name evidence="3" type="ORF">G4D64_04520</name>
    <name evidence="2" type="ORF">H1Z61_04555</name>
</gene>
<organism evidence="3 4">
    <name type="scientific">Bacillus aquiflavi</name>
    <dbReference type="NCBI Taxonomy" id="2672567"/>
    <lineage>
        <taxon>Bacteria</taxon>
        <taxon>Bacillati</taxon>
        <taxon>Bacillota</taxon>
        <taxon>Bacilli</taxon>
        <taxon>Bacillales</taxon>
        <taxon>Bacillaceae</taxon>
        <taxon>Bacillus</taxon>
    </lineage>
</organism>
<name>A0A6B3VYV1_9BACI</name>
<keyword evidence="1" id="KW-0175">Coiled coil</keyword>
<proteinExistence type="predicted"/>
<evidence type="ECO:0000313" key="2">
    <source>
        <dbReference type="EMBL" id="MBA4536433.1"/>
    </source>
</evidence>
<reference evidence="3 4" key="1">
    <citation type="submission" date="2020-02" db="EMBL/GenBank/DDBJ databases">
        <title>Bacillus aquiflavi sp. nov., isolated from yellow water of strong flavor Chinese baijiu in Yibin region of China.</title>
        <authorList>
            <person name="Xie J."/>
        </authorList>
    </citation>
    <scope>NUCLEOTIDE SEQUENCE [LARGE SCALE GENOMIC DNA]</scope>
    <source>
        <strain evidence="3 4">3H-10</strain>
    </source>
</reference>
<evidence type="ECO:0000313" key="3">
    <source>
        <dbReference type="EMBL" id="NEY80801.1"/>
    </source>
</evidence>
<evidence type="ECO:0000256" key="1">
    <source>
        <dbReference type="SAM" id="Coils"/>
    </source>
</evidence>
<dbReference type="EMBL" id="JAAIWN010000007">
    <property type="protein sequence ID" value="NEY80801.1"/>
    <property type="molecule type" value="Genomic_DNA"/>
</dbReference>
<evidence type="ECO:0000313" key="5">
    <source>
        <dbReference type="Proteomes" id="UP000570010"/>
    </source>
</evidence>
<protein>
    <submittedName>
        <fullName evidence="3">Uncharacterized protein</fullName>
    </submittedName>
</protein>
<evidence type="ECO:0000313" key="4">
    <source>
        <dbReference type="Proteomes" id="UP000472971"/>
    </source>
</evidence>
<dbReference type="Proteomes" id="UP000570010">
    <property type="component" value="Unassembled WGS sequence"/>
</dbReference>
<reference evidence="2 5" key="2">
    <citation type="submission" date="2020-07" db="EMBL/GenBank/DDBJ databases">
        <authorList>
            <person name="Feng H."/>
        </authorList>
    </citation>
    <scope>NUCLEOTIDE SEQUENCE [LARGE SCALE GENOMIC DNA]</scope>
    <source>
        <strain evidence="2">S-12</strain>
        <strain evidence="5">s-12</strain>
    </source>
</reference>
<dbReference type="RefSeq" id="WP_163240565.1">
    <property type="nucleotide sequence ID" value="NZ_JAAIWN010000007.1"/>
</dbReference>
<keyword evidence="4" id="KW-1185">Reference proteome</keyword>
<comment type="caution">
    <text evidence="3">The sequence shown here is derived from an EMBL/GenBank/DDBJ whole genome shotgun (WGS) entry which is preliminary data.</text>
</comment>
<feature type="coiled-coil region" evidence="1">
    <location>
        <begin position="243"/>
        <end position="347"/>
    </location>
</feature>
<feature type="coiled-coil region" evidence="1">
    <location>
        <begin position="43"/>
        <end position="154"/>
    </location>
</feature>
<accession>A0A6B3VYV1</accession>